<evidence type="ECO:0000256" key="1">
    <source>
        <dbReference type="ARBA" id="ARBA00022741"/>
    </source>
</evidence>
<dbReference type="Pfam" id="PF02954">
    <property type="entry name" value="HTH_8"/>
    <property type="match status" value="1"/>
</dbReference>
<dbReference type="Gene3D" id="3.40.50.300">
    <property type="entry name" value="P-loop containing nucleotide triphosphate hydrolases"/>
    <property type="match status" value="1"/>
</dbReference>
<evidence type="ECO:0000256" key="4">
    <source>
        <dbReference type="ARBA" id="ARBA00023163"/>
    </source>
</evidence>
<dbReference type="AlphaFoldDB" id="A0A7V8NL64"/>
<reference evidence="6" key="1">
    <citation type="submission" date="2020-06" db="EMBL/GenBank/DDBJ databases">
        <title>Legume-microbial interactions unlock mineral nutrients during tropical forest succession.</title>
        <authorList>
            <person name="Epihov D.Z."/>
        </authorList>
    </citation>
    <scope>NUCLEOTIDE SEQUENCE [LARGE SCALE GENOMIC DNA]</scope>
    <source>
        <strain evidence="6">Pan2503</strain>
    </source>
</reference>
<dbReference type="GO" id="GO:0006355">
    <property type="term" value="P:regulation of DNA-templated transcription"/>
    <property type="evidence" value="ECO:0007669"/>
    <property type="project" value="InterPro"/>
</dbReference>
<dbReference type="SUPFAM" id="SSF52540">
    <property type="entry name" value="P-loop containing nucleoside triphosphate hydrolases"/>
    <property type="match status" value="1"/>
</dbReference>
<dbReference type="CDD" id="cd00009">
    <property type="entry name" value="AAA"/>
    <property type="match status" value="1"/>
</dbReference>
<protein>
    <submittedName>
        <fullName evidence="6">Sigma-54-dependent Fis family transcriptional regulator</fullName>
    </submittedName>
</protein>
<keyword evidence="1" id="KW-0547">Nucleotide-binding</keyword>
<keyword evidence="2" id="KW-0067">ATP-binding</keyword>
<dbReference type="GO" id="GO:0005524">
    <property type="term" value="F:ATP binding"/>
    <property type="evidence" value="ECO:0007669"/>
    <property type="project" value="UniProtKB-KW"/>
</dbReference>
<dbReference type="InterPro" id="IPR002078">
    <property type="entry name" value="Sigma_54_int"/>
</dbReference>
<dbReference type="InterPro" id="IPR003593">
    <property type="entry name" value="AAA+_ATPase"/>
</dbReference>
<dbReference type="InterPro" id="IPR058031">
    <property type="entry name" value="AAA_lid_NorR"/>
</dbReference>
<dbReference type="Gene3D" id="1.10.10.60">
    <property type="entry name" value="Homeodomain-like"/>
    <property type="match status" value="1"/>
</dbReference>
<dbReference type="SMART" id="SM00382">
    <property type="entry name" value="AAA"/>
    <property type="match status" value="1"/>
</dbReference>
<evidence type="ECO:0000313" key="6">
    <source>
        <dbReference type="EMBL" id="MBA0083407.1"/>
    </source>
</evidence>
<evidence type="ECO:0000256" key="3">
    <source>
        <dbReference type="ARBA" id="ARBA00023015"/>
    </source>
</evidence>
<evidence type="ECO:0000259" key="5">
    <source>
        <dbReference type="PROSITE" id="PS50045"/>
    </source>
</evidence>
<dbReference type="FunFam" id="3.40.50.300:FF:000006">
    <property type="entry name" value="DNA-binding transcriptional regulator NtrC"/>
    <property type="match status" value="1"/>
</dbReference>
<accession>A0A7V8NL64</accession>
<dbReference type="InterPro" id="IPR025944">
    <property type="entry name" value="Sigma_54_int_dom_CS"/>
</dbReference>
<dbReference type="InterPro" id="IPR027417">
    <property type="entry name" value="P-loop_NTPase"/>
</dbReference>
<dbReference type="Pfam" id="PF00158">
    <property type="entry name" value="Sigma54_activat"/>
    <property type="match status" value="1"/>
</dbReference>
<keyword evidence="7" id="KW-1185">Reference proteome</keyword>
<sequence>APSTASVLITGASGTGKELVARAIHEHSKRSGKPFTPINCGSFPETILESELFGHEKGAFTGADNSRAGLFEATTGGTLFLDEISETSLSFQVKLLRVLQEQQVRRLGSNSFTPVDVRIVAATNKSLNSLLSSGQFREDLYYRISVVTIELPSLEERLEDIPLLAEHFLAQFNQRNQRQVTISEDAIRRLTSLRWPGNVRELENLIERLAIFTATGQITAQEVERERTERAGAAKGSENSASTLGGKLEEIERQEILRVLREAKGNKSLAARMLGIERKTLYEKARRLAIDLQSRPS</sequence>
<dbReference type="PANTHER" id="PTHR32071">
    <property type="entry name" value="TRANSCRIPTIONAL REGULATORY PROTEIN"/>
    <property type="match status" value="1"/>
</dbReference>
<dbReference type="EMBL" id="JACDQQ010000028">
    <property type="protein sequence ID" value="MBA0083407.1"/>
    <property type="molecule type" value="Genomic_DNA"/>
</dbReference>
<keyword evidence="4" id="KW-0804">Transcription</keyword>
<keyword evidence="3" id="KW-0805">Transcription regulation</keyword>
<comment type="caution">
    <text evidence="6">The sequence shown here is derived from an EMBL/GenBank/DDBJ whole genome shotgun (WGS) entry which is preliminary data.</text>
</comment>
<proteinExistence type="predicted"/>
<evidence type="ECO:0000256" key="2">
    <source>
        <dbReference type="ARBA" id="ARBA00022840"/>
    </source>
</evidence>
<dbReference type="InterPro" id="IPR002197">
    <property type="entry name" value="HTH_Fis"/>
</dbReference>
<dbReference type="InterPro" id="IPR009057">
    <property type="entry name" value="Homeodomain-like_sf"/>
</dbReference>
<dbReference type="Proteomes" id="UP000567293">
    <property type="component" value="Unassembled WGS sequence"/>
</dbReference>
<organism evidence="6 7">
    <name type="scientific">Candidatus Acidiferrum panamense</name>
    <dbReference type="NCBI Taxonomy" id="2741543"/>
    <lineage>
        <taxon>Bacteria</taxon>
        <taxon>Pseudomonadati</taxon>
        <taxon>Acidobacteriota</taxon>
        <taxon>Terriglobia</taxon>
        <taxon>Candidatus Acidiferrales</taxon>
        <taxon>Candidatus Acidiferrum</taxon>
    </lineage>
</organism>
<dbReference type="PRINTS" id="PR01590">
    <property type="entry name" value="HTHFIS"/>
</dbReference>
<dbReference type="SUPFAM" id="SSF46689">
    <property type="entry name" value="Homeodomain-like"/>
    <property type="match status" value="1"/>
</dbReference>
<dbReference type="PROSITE" id="PS00688">
    <property type="entry name" value="SIGMA54_INTERACT_3"/>
    <property type="match status" value="1"/>
</dbReference>
<feature type="domain" description="Sigma-54 factor interaction" evidence="5">
    <location>
        <begin position="1"/>
        <end position="211"/>
    </location>
</feature>
<dbReference type="Pfam" id="PF25601">
    <property type="entry name" value="AAA_lid_14"/>
    <property type="match status" value="1"/>
</dbReference>
<dbReference type="Gene3D" id="1.10.8.60">
    <property type="match status" value="1"/>
</dbReference>
<name>A0A7V8NL64_9BACT</name>
<gene>
    <name evidence="6" type="ORF">HRJ53_00265</name>
</gene>
<feature type="non-terminal residue" evidence="6">
    <location>
        <position position="1"/>
    </location>
</feature>
<dbReference type="PROSITE" id="PS50045">
    <property type="entry name" value="SIGMA54_INTERACT_4"/>
    <property type="match status" value="1"/>
</dbReference>
<dbReference type="GO" id="GO:0043565">
    <property type="term" value="F:sequence-specific DNA binding"/>
    <property type="evidence" value="ECO:0007669"/>
    <property type="project" value="InterPro"/>
</dbReference>
<evidence type="ECO:0000313" key="7">
    <source>
        <dbReference type="Proteomes" id="UP000567293"/>
    </source>
</evidence>